<evidence type="ECO:0000256" key="5">
    <source>
        <dbReference type="ARBA" id="ARBA00022989"/>
    </source>
</evidence>
<keyword evidence="5 7" id="KW-1133">Transmembrane helix</keyword>
<feature type="transmembrane region" description="Helical" evidence="7">
    <location>
        <begin position="473"/>
        <end position="493"/>
    </location>
</feature>
<evidence type="ECO:0000313" key="9">
    <source>
        <dbReference type="Proteomes" id="UP000635278"/>
    </source>
</evidence>
<name>A0ABX0JL29_9PROT</name>
<feature type="transmembrane region" description="Helical" evidence="7">
    <location>
        <begin position="185"/>
        <end position="205"/>
    </location>
</feature>
<keyword evidence="9" id="KW-1185">Reference proteome</keyword>
<protein>
    <submittedName>
        <fullName evidence="8">FUSC family protein</fullName>
    </submittedName>
</protein>
<dbReference type="RefSeq" id="WP_173582334.1">
    <property type="nucleotide sequence ID" value="NZ_WOTB01000004.1"/>
</dbReference>
<gene>
    <name evidence="8" type="ORF">GOB93_04700</name>
</gene>
<feature type="transmembrane region" description="Helical" evidence="7">
    <location>
        <begin position="52"/>
        <end position="70"/>
    </location>
</feature>
<feature type="transmembrane region" description="Helical" evidence="7">
    <location>
        <begin position="549"/>
        <end position="568"/>
    </location>
</feature>
<evidence type="ECO:0000256" key="2">
    <source>
        <dbReference type="ARBA" id="ARBA00022448"/>
    </source>
</evidence>
<proteinExistence type="predicted"/>
<feature type="transmembrane region" description="Helical" evidence="7">
    <location>
        <begin position="99"/>
        <end position="117"/>
    </location>
</feature>
<dbReference type="EMBL" id="WOTB01000004">
    <property type="protein sequence ID" value="NHN83942.1"/>
    <property type="molecule type" value="Genomic_DNA"/>
</dbReference>
<organism evidence="8 9">
    <name type="scientific">Acetobacter musti</name>
    <dbReference type="NCBI Taxonomy" id="864732"/>
    <lineage>
        <taxon>Bacteria</taxon>
        <taxon>Pseudomonadati</taxon>
        <taxon>Pseudomonadota</taxon>
        <taxon>Alphaproteobacteria</taxon>
        <taxon>Acetobacterales</taxon>
        <taxon>Acetobacteraceae</taxon>
        <taxon>Acetobacter</taxon>
    </lineage>
</organism>
<keyword evidence="3" id="KW-1003">Cell membrane</keyword>
<evidence type="ECO:0000256" key="3">
    <source>
        <dbReference type="ARBA" id="ARBA00022475"/>
    </source>
</evidence>
<feature type="transmembrane region" description="Helical" evidence="7">
    <location>
        <begin position="123"/>
        <end position="143"/>
    </location>
</feature>
<keyword evidence="6 7" id="KW-0472">Membrane</keyword>
<dbReference type="PANTHER" id="PTHR30509:SF9">
    <property type="entry name" value="MULTIDRUG RESISTANCE PROTEIN MDTO"/>
    <property type="match status" value="1"/>
</dbReference>
<keyword evidence="4 7" id="KW-0812">Transmembrane</keyword>
<comment type="subcellular location">
    <subcellularLocation>
        <location evidence="1">Cell membrane</location>
        <topology evidence="1">Multi-pass membrane protein</topology>
    </subcellularLocation>
</comment>
<comment type="caution">
    <text evidence="8">The sequence shown here is derived from an EMBL/GenBank/DDBJ whole genome shotgun (WGS) entry which is preliminary data.</text>
</comment>
<dbReference type="Pfam" id="PF04632">
    <property type="entry name" value="FUSC"/>
    <property type="match status" value="1"/>
</dbReference>
<dbReference type="InterPro" id="IPR006726">
    <property type="entry name" value="PHBA_efflux_AaeB/fusaric-R"/>
</dbReference>
<dbReference type="PANTHER" id="PTHR30509">
    <property type="entry name" value="P-HYDROXYBENZOIC ACID EFFLUX PUMP SUBUNIT-RELATED"/>
    <property type="match status" value="1"/>
</dbReference>
<evidence type="ECO:0000256" key="1">
    <source>
        <dbReference type="ARBA" id="ARBA00004651"/>
    </source>
</evidence>
<sequence>MGMSDGAIPKKRPFTALLTNFLARTGLSAPLLPRLFAHVRWLIAPNLYNFGYALRTTIASLIALGIALWWELGSPQWAALTVWMIAQGSRGKSLAKARWHMFGMVVGTLAAIGIVAISPQQPLLFILLLATCIGSFCFIGTLLPGPATMTNYRIHGMRASGFTVAIIALDGSADPDHIFMIAMSRATYITLGVVIETVLSSLFQFRLNERARERLAGNFINAVGNAAQALAMTLTGDRKALRNSPEMLASLASLGDQIEFAEIEMGKHGHEGDHARAALSDIAALFSRALDLSALMDDPSSYGTTWQKVADRSHDFLLSLPDRLKDPPEFPGLMAELASLRADCRLDAATCLDIEMNMVTHPPVKAAAEIAVTREGQALHVLGDMLDQLQEALTQFEASRNPLPHDRFHFAMRTWRDWRIAFANSLRASVSIFLAGVFWFATAWPDGIVFVMFVCIVCALFSTLETPAMASRAFLHGALCVSAVAMLITFWVVPAVTVYEMLAAAFVPFMMIGGLAFANPSMILGAVAYNLFLTILVAPLNQGRTDEILFFNTAMPLCLAMAFCTWMYRVFLPLDPDGVRWDMRQQILRGLRNLARKPHPALPRDVVGISVERMVRLLNTVAGRRGPVIDAYLSGVLSGMTVGLAILNLRGILTRAELPPAAAHDVQQMLARMAQFTGRYGGHYGRTERATRLAVISLERQEQVETNLSQRVEILRALASLRVISAELTTNRLFFDASSPYLDPVFS</sequence>
<feature type="transmembrane region" description="Helical" evidence="7">
    <location>
        <begin position="505"/>
        <end position="537"/>
    </location>
</feature>
<evidence type="ECO:0000256" key="6">
    <source>
        <dbReference type="ARBA" id="ARBA00023136"/>
    </source>
</evidence>
<evidence type="ECO:0000313" key="8">
    <source>
        <dbReference type="EMBL" id="NHN83942.1"/>
    </source>
</evidence>
<dbReference type="Proteomes" id="UP000635278">
    <property type="component" value="Unassembled WGS sequence"/>
</dbReference>
<evidence type="ECO:0000256" key="4">
    <source>
        <dbReference type="ARBA" id="ARBA00022692"/>
    </source>
</evidence>
<keyword evidence="2" id="KW-0813">Transport</keyword>
<accession>A0ABX0JL29</accession>
<feature type="transmembrane region" description="Helical" evidence="7">
    <location>
        <begin position="420"/>
        <end position="441"/>
    </location>
</feature>
<reference evidence="8 9" key="1">
    <citation type="journal article" date="2020" name="Int. J. Syst. Evol. Microbiol.">
        <title>Novel acetic acid bacteria from cider fermentations: Acetobacter conturbans sp. nov. and Acetobacter fallax sp. nov.</title>
        <authorList>
            <person name="Sombolestani A.S."/>
            <person name="Cleenwerck I."/>
            <person name="Cnockaert M."/>
            <person name="Borremans W."/>
            <person name="Wieme A.D."/>
            <person name="De Vuyst L."/>
            <person name="Vandamme P."/>
        </authorList>
    </citation>
    <scope>NUCLEOTIDE SEQUENCE [LARGE SCALE GENOMIC DNA]</scope>
    <source>
        <strain evidence="8 9">LMG 30640</strain>
    </source>
</reference>
<feature type="transmembrane region" description="Helical" evidence="7">
    <location>
        <begin position="447"/>
        <end position="464"/>
    </location>
</feature>
<evidence type="ECO:0000256" key="7">
    <source>
        <dbReference type="SAM" id="Phobius"/>
    </source>
</evidence>